<evidence type="ECO:0000313" key="1">
    <source>
        <dbReference type="EMBL" id="KAA6126247.1"/>
    </source>
</evidence>
<accession>A0A5M8AQL6</accession>
<proteinExistence type="predicted"/>
<reference evidence="1 2" key="1">
    <citation type="submission" date="2019-09" db="EMBL/GenBank/DDBJ databases">
        <title>Isolation of a novel species in the genus Cupriavidus from patients with sepsis using whole genome sequencing.</title>
        <authorList>
            <person name="Kweon O.J."/>
            <person name="Lee M.-K."/>
        </authorList>
    </citation>
    <scope>NUCLEOTIDE SEQUENCE [LARGE SCALE GENOMIC DNA]</scope>
    <source>
        <strain evidence="1 2">MKL-01</strain>
    </source>
</reference>
<organism evidence="1 2">
    <name type="scientific">Cupriavidus cauae</name>
    <dbReference type="NCBI Taxonomy" id="2608999"/>
    <lineage>
        <taxon>Bacteria</taxon>
        <taxon>Pseudomonadati</taxon>
        <taxon>Pseudomonadota</taxon>
        <taxon>Betaproteobacteria</taxon>
        <taxon>Burkholderiales</taxon>
        <taxon>Burkholderiaceae</taxon>
        <taxon>Cupriavidus</taxon>
    </lineage>
</organism>
<comment type="caution">
    <text evidence="1">The sequence shown here is derived from an EMBL/GenBank/DDBJ whole genome shotgun (WGS) entry which is preliminary data.</text>
</comment>
<name>A0A5M8AQL6_9BURK</name>
<sequence>MSERLIMLDVPGVLFSERSAARLGGKPEAGAVRELRLFDPVALGFVRRLFGLAGARVVLPHAWSTGARSALVQQLDLQVHAFAPAANGGFGAEVAAYLAATRPVPQNYVVLTADAASVDASLQSRLIALDPAKGLTLDDFKQALDLLGVACPNGMYPPTQPDPRLQARLQQLRRAARHGALPGLVPSPLAEPAHA</sequence>
<keyword evidence="2" id="KW-1185">Reference proteome</keyword>
<evidence type="ECO:0000313" key="2">
    <source>
        <dbReference type="Proteomes" id="UP000324324"/>
    </source>
</evidence>
<gene>
    <name evidence="1" type="ORF">F1599_09785</name>
</gene>
<dbReference type="EMBL" id="VWRN01000027">
    <property type="protein sequence ID" value="KAA6126247.1"/>
    <property type="molecule type" value="Genomic_DNA"/>
</dbReference>
<dbReference type="AlphaFoldDB" id="A0A5M8AQL6"/>
<protein>
    <submittedName>
        <fullName evidence="1">Uncharacterized protein</fullName>
    </submittedName>
</protein>
<dbReference type="RefSeq" id="WP_150082902.1">
    <property type="nucleotide sequence ID" value="NZ_VWRN01000027.1"/>
</dbReference>
<dbReference type="Proteomes" id="UP000324324">
    <property type="component" value="Unassembled WGS sequence"/>
</dbReference>
<dbReference type="Pfam" id="PF18143">
    <property type="entry name" value="HAD_SAK_2"/>
    <property type="match status" value="1"/>
</dbReference>